<dbReference type="Proteomes" id="UP000217265">
    <property type="component" value="Chromosome"/>
</dbReference>
<protein>
    <recommendedName>
        <fullName evidence="3">GP-PDE domain-containing protein</fullName>
    </recommendedName>
</protein>
<keyword evidence="2" id="KW-1185">Reference proteome</keyword>
<evidence type="ECO:0000313" key="2">
    <source>
        <dbReference type="Proteomes" id="UP000217265"/>
    </source>
</evidence>
<dbReference type="RefSeq" id="WP_096056362.1">
    <property type="nucleotide sequence ID" value="NZ_CP023344.1"/>
</dbReference>
<name>A0A290QK68_9BACT</name>
<dbReference type="AlphaFoldDB" id="A0A290QK68"/>
<dbReference type="KEGG" id="vbh:CMV30_12595"/>
<accession>A0A290QK68</accession>
<gene>
    <name evidence="1" type="ORF">CMV30_12595</name>
</gene>
<proteinExistence type="predicted"/>
<dbReference type="OrthoDB" id="9810159at2"/>
<evidence type="ECO:0000313" key="1">
    <source>
        <dbReference type="EMBL" id="ATC64731.1"/>
    </source>
</evidence>
<organism evidence="1 2">
    <name type="scientific">Nibricoccus aquaticus</name>
    <dbReference type="NCBI Taxonomy" id="2576891"/>
    <lineage>
        <taxon>Bacteria</taxon>
        <taxon>Pseudomonadati</taxon>
        <taxon>Verrucomicrobiota</taxon>
        <taxon>Opitutia</taxon>
        <taxon>Opitutales</taxon>
        <taxon>Opitutaceae</taxon>
        <taxon>Nibricoccus</taxon>
    </lineage>
</organism>
<sequence length="212" mass="24091">MNIPRPELVIHRVNERARLADIPRHFGAEIDLRAEGSKLVLNHDPFKGGEYFTDWLDGYQHGLLVLNIKEAGIEAEVIRLVEARGIKRFFLLDVEFPYIYRASRAGERRIAMRYSEDEAIETVLNYHTKIDWVWIDSNTRLPLDHKTVAALQGFSTCLVCPERWGRPADIPAYAAQMRKLSFQPSAVMTALSHATTWMNALAAPVTTESIAT</sequence>
<dbReference type="EMBL" id="CP023344">
    <property type="protein sequence ID" value="ATC64731.1"/>
    <property type="molecule type" value="Genomic_DNA"/>
</dbReference>
<reference evidence="1 2" key="1">
    <citation type="submission" date="2017-09" db="EMBL/GenBank/DDBJ databases">
        <title>Complete genome sequence of Verrucomicrobial strain HZ-65, isolated from freshwater.</title>
        <authorList>
            <person name="Choi A."/>
        </authorList>
    </citation>
    <scope>NUCLEOTIDE SEQUENCE [LARGE SCALE GENOMIC DNA]</scope>
    <source>
        <strain evidence="1 2">HZ-65</strain>
    </source>
</reference>
<evidence type="ECO:0008006" key="3">
    <source>
        <dbReference type="Google" id="ProtNLM"/>
    </source>
</evidence>